<dbReference type="Proteomes" id="UP000054717">
    <property type="component" value="Unassembled WGS sequence"/>
</dbReference>
<gene>
    <name evidence="5" type="ORF">AWB66_06186</name>
</gene>
<keyword evidence="6" id="KW-1185">Reference proteome</keyword>
<dbReference type="Pfam" id="PF13414">
    <property type="entry name" value="TPR_11"/>
    <property type="match status" value="1"/>
</dbReference>
<dbReference type="SUPFAM" id="SSF48452">
    <property type="entry name" value="TPR-like"/>
    <property type="match status" value="1"/>
</dbReference>
<dbReference type="SUPFAM" id="SSF52200">
    <property type="entry name" value="Toll/Interleukin receptor TIR domain"/>
    <property type="match status" value="1"/>
</dbReference>
<reference evidence="5" key="1">
    <citation type="submission" date="2016-01" db="EMBL/GenBank/DDBJ databases">
        <authorList>
            <person name="Peeters Charlotte."/>
        </authorList>
    </citation>
    <scope>NUCLEOTIDE SEQUENCE</scope>
    <source>
        <strain evidence="5">LMG 22936</strain>
    </source>
</reference>
<dbReference type="AlphaFoldDB" id="A0A158KG60"/>
<dbReference type="GO" id="GO:0007165">
    <property type="term" value="P:signal transduction"/>
    <property type="evidence" value="ECO:0007669"/>
    <property type="project" value="InterPro"/>
</dbReference>
<dbReference type="PROSITE" id="PS50293">
    <property type="entry name" value="TPR_REGION"/>
    <property type="match status" value="1"/>
</dbReference>
<dbReference type="PANTHER" id="PTHR44858:SF1">
    <property type="entry name" value="UDP-N-ACETYLGLUCOSAMINE--PEPTIDE N-ACETYLGLUCOSAMINYLTRANSFERASE SPINDLY-RELATED"/>
    <property type="match status" value="1"/>
</dbReference>
<evidence type="ECO:0000256" key="2">
    <source>
        <dbReference type="ARBA" id="ARBA00022803"/>
    </source>
</evidence>
<sequence>MIRVEKTVFVSYRRTNEAWALAISQNLTQHGYDVFMDFTSLPSGDFTNVILENIRARAHFLILLTPSALERCGEPNDWLRREIEAAIDNQRNIVPLMLEGFSFATTTIASQLTGKLDALKRYNGLNVPPGYFVYAMSHLREKFLDVPLTAVIHPASMLAQQAARKDQEATSMALAVEENELAAQQWVEQGVTTMDLATRLRCYSEAIRLQPDYFRAYILRSDVLEKKGDFKGALRDCEEAIRIQPDNADAYLNRGDIRESKGEIEGALRDYDEAIRLQPGYAAAYLCRSVALNKMGEYQVTKEDSKRYYDLAAADSIKFMALGHGGRGKYTDR</sequence>
<dbReference type="STRING" id="326475.AWB66_06186"/>
<evidence type="ECO:0000313" key="6">
    <source>
        <dbReference type="Proteomes" id="UP000054717"/>
    </source>
</evidence>
<dbReference type="Pfam" id="PF13676">
    <property type="entry name" value="TIR_2"/>
    <property type="match status" value="1"/>
</dbReference>
<dbReference type="InterPro" id="IPR000157">
    <property type="entry name" value="TIR_dom"/>
</dbReference>
<comment type="caution">
    <text evidence="5">The sequence shown here is derived from an EMBL/GenBank/DDBJ whole genome shotgun (WGS) entry which is preliminary data.</text>
</comment>
<protein>
    <submittedName>
        <fullName evidence="5">TPR domain-containing protein</fullName>
    </submittedName>
</protein>
<dbReference type="InterPro" id="IPR011990">
    <property type="entry name" value="TPR-like_helical_dom_sf"/>
</dbReference>
<evidence type="ECO:0000313" key="5">
    <source>
        <dbReference type="EMBL" id="SAL80138.1"/>
    </source>
</evidence>
<keyword evidence="1" id="KW-0677">Repeat</keyword>
<proteinExistence type="predicted"/>
<feature type="repeat" description="TPR" evidence="3">
    <location>
        <begin position="214"/>
        <end position="247"/>
    </location>
</feature>
<name>A0A158KG60_9BURK</name>
<dbReference type="GO" id="GO:0046813">
    <property type="term" value="P:receptor-mediated virion attachment to host cell"/>
    <property type="evidence" value="ECO:0007669"/>
    <property type="project" value="TreeGrafter"/>
</dbReference>
<dbReference type="SMART" id="SM00255">
    <property type="entry name" value="TIR"/>
    <property type="match status" value="1"/>
</dbReference>
<organism evidence="5 6">
    <name type="scientific">Caballeronia telluris</name>
    <dbReference type="NCBI Taxonomy" id="326475"/>
    <lineage>
        <taxon>Bacteria</taxon>
        <taxon>Pseudomonadati</taxon>
        <taxon>Pseudomonadota</taxon>
        <taxon>Betaproteobacteria</taxon>
        <taxon>Burkholderiales</taxon>
        <taxon>Burkholderiaceae</taxon>
        <taxon>Caballeronia</taxon>
    </lineage>
</organism>
<dbReference type="InterPro" id="IPR050498">
    <property type="entry name" value="Ycf3"/>
</dbReference>
<dbReference type="EMBL" id="FCNZ02000063">
    <property type="protein sequence ID" value="SAL80138.1"/>
    <property type="molecule type" value="Genomic_DNA"/>
</dbReference>
<evidence type="ECO:0000256" key="1">
    <source>
        <dbReference type="ARBA" id="ARBA00022737"/>
    </source>
</evidence>
<evidence type="ECO:0000259" key="4">
    <source>
        <dbReference type="PROSITE" id="PS50104"/>
    </source>
</evidence>
<dbReference type="PANTHER" id="PTHR44858">
    <property type="entry name" value="TETRATRICOPEPTIDE REPEAT PROTEIN 6"/>
    <property type="match status" value="1"/>
</dbReference>
<dbReference type="PROSITE" id="PS50104">
    <property type="entry name" value="TIR"/>
    <property type="match status" value="1"/>
</dbReference>
<dbReference type="RefSeq" id="WP_087633855.1">
    <property type="nucleotide sequence ID" value="NZ_FCNZ02000063.1"/>
</dbReference>
<dbReference type="InterPro" id="IPR019734">
    <property type="entry name" value="TPR_rpt"/>
</dbReference>
<dbReference type="Gene3D" id="3.40.50.10140">
    <property type="entry name" value="Toll/interleukin-1 receptor homology (TIR) domain"/>
    <property type="match status" value="1"/>
</dbReference>
<evidence type="ECO:0000256" key="3">
    <source>
        <dbReference type="PROSITE-ProRule" id="PRU00339"/>
    </source>
</evidence>
<dbReference type="SMART" id="SM00028">
    <property type="entry name" value="TPR"/>
    <property type="match status" value="2"/>
</dbReference>
<dbReference type="GO" id="GO:0009279">
    <property type="term" value="C:cell outer membrane"/>
    <property type="evidence" value="ECO:0007669"/>
    <property type="project" value="TreeGrafter"/>
</dbReference>
<dbReference type="InterPro" id="IPR035897">
    <property type="entry name" value="Toll_tir_struct_dom_sf"/>
</dbReference>
<feature type="domain" description="TIR" evidence="4">
    <location>
        <begin position="4"/>
        <end position="151"/>
    </location>
</feature>
<dbReference type="PROSITE" id="PS50005">
    <property type="entry name" value="TPR"/>
    <property type="match status" value="2"/>
</dbReference>
<feature type="repeat" description="TPR" evidence="3">
    <location>
        <begin position="248"/>
        <end position="281"/>
    </location>
</feature>
<dbReference type="Gene3D" id="1.25.40.10">
    <property type="entry name" value="Tetratricopeptide repeat domain"/>
    <property type="match status" value="2"/>
</dbReference>
<accession>A0A158KG60</accession>
<keyword evidence="2 3" id="KW-0802">TPR repeat</keyword>